<evidence type="ECO:0000256" key="3">
    <source>
        <dbReference type="ARBA" id="ARBA00022989"/>
    </source>
</evidence>
<dbReference type="GO" id="GO:0055088">
    <property type="term" value="P:lipid homeostasis"/>
    <property type="evidence" value="ECO:0007669"/>
    <property type="project" value="TreeGrafter"/>
</dbReference>
<reference evidence="7 8" key="1">
    <citation type="submission" date="2016-02" db="EMBL/GenBank/DDBJ databases">
        <title>Genome analysis of coral dinoflagellate symbionts highlights evolutionary adaptations to a symbiotic lifestyle.</title>
        <authorList>
            <person name="Aranda M."/>
            <person name="Li Y."/>
            <person name="Liew Y.J."/>
            <person name="Baumgarten S."/>
            <person name="Simakov O."/>
            <person name="Wilson M."/>
            <person name="Piel J."/>
            <person name="Ashoor H."/>
            <person name="Bougouffa S."/>
            <person name="Bajic V.B."/>
            <person name="Ryu T."/>
            <person name="Ravasi T."/>
            <person name="Bayer T."/>
            <person name="Micklem G."/>
            <person name="Kim H."/>
            <person name="Bhak J."/>
            <person name="Lajeunesse T.C."/>
            <person name="Voolstra C.R."/>
        </authorList>
    </citation>
    <scope>NUCLEOTIDE SEQUENCE [LARGE SCALE GENOMIC DNA]</scope>
    <source>
        <strain evidence="7 8">CCMP2467</strain>
    </source>
</reference>
<comment type="caution">
    <text evidence="7">The sequence shown here is derived from an EMBL/GenBank/DDBJ whole genome shotgun (WGS) entry which is preliminary data.</text>
</comment>
<accession>A0A1Q9F1V3</accession>
<evidence type="ECO:0000313" key="7">
    <source>
        <dbReference type="EMBL" id="OLQ13629.1"/>
    </source>
</evidence>
<evidence type="ECO:0000256" key="5">
    <source>
        <dbReference type="SAM" id="MobiDB-lite"/>
    </source>
</evidence>
<sequence length="313" mass="34912">MATMSLTPTLASAACWQASFWLARVAAPHWLPHFGSLDSAKGEKAYWAASFTGLLHAVVLVVLCVMALLDKPDLLSSTDFFQETDMTQLCCQVFMGYILQDLFLSLYFGSAWPGWQTNLIHHVLVLVVWWQLTAGRYAQGPATVAMLCEFSTPFVAMRWFLDRAGMKSSKLYIVNGMTMLVSFLIFRVILYSYMLIRIYHMQDGFLRIPVLNRCLFLLGYFGGAALQYFWFFKIARGAYKALTSGPPHDSAVASTPQKSLSQHRPQAKEDAKACASDTASTTSSEHNSSGENADETGQRGARIRRGRADKPED</sequence>
<feature type="transmembrane region" description="Helical" evidence="6">
    <location>
        <begin position="115"/>
        <end position="132"/>
    </location>
</feature>
<dbReference type="Pfam" id="PF03798">
    <property type="entry name" value="TRAM_LAG1_CLN8"/>
    <property type="match status" value="1"/>
</dbReference>
<feature type="transmembrane region" description="Helical" evidence="6">
    <location>
        <begin position="144"/>
        <end position="161"/>
    </location>
</feature>
<feature type="transmembrane region" description="Helical" evidence="6">
    <location>
        <begin position="46"/>
        <end position="69"/>
    </location>
</feature>
<dbReference type="AlphaFoldDB" id="A0A1Q9F1V3"/>
<protein>
    <submittedName>
        <fullName evidence="7">Transmembrane protein 56-B</fullName>
    </submittedName>
</protein>
<comment type="subcellular location">
    <subcellularLocation>
        <location evidence="1">Membrane</location>
        <topology evidence="1">Multi-pass membrane protein</topology>
    </subcellularLocation>
</comment>
<feature type="region of interest" description="Disordered" evidence="5">
    <location>
        <begin position="250"/>
        <end position="313"/>
    </location>
</feature>
<name>A0A1Q9F1V3_SYMMI</name>
<feature type="transmembrane region" description="Helical" evidence="6">
    <location>
        <begin position="173"/>
        <end position="193"/>
    </location>
</feature>
<dbReference type="InterPro" id="IPR050846">
    <property type="entry name" value="TLCD"/>
</dbReference>
<evidence type="ECO:0000256" key="4">
    <source>
        <dbReference type="ARBA" id="ARBA00023136"/>
    </source>
</evidence>
<dbReference type="GO" id="GO:0005783">
    <property type="term" value="C:endoplasmic reticulum"/>
    <property type="evidence" value="ECO:0007669"/>
    <property type="project" value="TreeGrafter"/>
</dbReference>
<dbReference type="PANTHER" id="PTHR13439">
    <property type="entry name" value="CT120 PROTEIN"/>
    <property type="match status" value="1"/>
</dbReference>
<proteinExistence type="predicted"/>
<evidence type="ECO:0000256" key="6">
    <source>
        <dbReference type="SAM" id="Phobius"/>
    </source>
</evidence>
<feature type="compositionally biased region" description="Low complexity" evidence="5">
    <location>
        <begin position="273"/>
        <end position="284"/>
    </location>
</feature>
<dbReference type="PROSITE" id="PS50922">
    <property type="entry name" value="TLC"/>
    <property type="match status" value="1"/>
</dbReference>
<keyword evidence="8" id="KW-1185">Reference proteome</keyword>
<dbReference type="Proteomes" id="UP000186817">
    <property type="component" value="Unassembled WGS sequence"/>
</dbReference>
<dbReference type="OMA" id="EMHKVEW"/>
<feature type="transmembrane region" description="Helical" evidence="6">
    <location>
        <begin position="214"/>
        <end position="232"/>
    </location>
</feature>
<dbReference type="OrthoDB" id="10266980at2759"/>
<keyword evidence="4 6" id="KW-0472">Membrane</keyword>
<dbReference type="InterPro" id="IPR006634">
    <property type="entry name" value="TLC-dom"/>
</dbReference>
<dbReference type="PANTHER" id="PTHR13439:SF0">
    <property type="entry name" value="TOPOISOMERASE I DAMAGE AFFECTED PROTEIN 4"/>
    <property type="match status" value="1"/>
</dbReference>
<organism evidence="7 8">
    <name type="scientific">Symbiodinium microadriaticum</name>
    <name type="common">Dinoflagellate</name>
    <name type="synonym">Zooxanthella microadriatica</name>
    <dbReference type="NCBI Taxonomy" id="2951"/>
    <lineage>
        <taxon>Eukaryota</taxon>
        <taxon>Sar</taxon>
        <taxon>Alveolata</taxon>
        <taxon>Dinophyceae</taxon>
        <taxon>Suessiales</taxon>
        <taxon>Symbiodiniaceae</taxon>
        <taxon>Symbiodinium</taxon>
    </lineage>
</organism>
<dbReference type="GO" id="GO:0016020">
    <property type="term" value="C:membrane"/>
    <property type="evidence" value="ECO:0007669"/>
    <property type="project" value="UniProtKB-SubCell"/>
</dbReference>
<keyword evidence="3 6" id="KW-1133">Transmembrane helix</keyword>
<gene>
    <name evidence="7" type="primary">tmem56-b</name>
    <name evidence="7" type="ORF">AK812_SmicGene2276</name>
</gene>
<feature type="compositionally biased region" description="Polar residues" evidence="5">
    <location>
        <begin position="252"/>
        <end position="264"/>
    </location>
</feature>
<dbReference type="EMBL" id="LSRX01000025">
    <property type="protein sequence ID" value="OLQ13629.1"/>
    <property type="molecule type" value="Genomic_DNA"/>
</dbReference>
<evidence type="ECO:0000256" key="1">
    <source>
        <dbReference type="ARBA" id="ARBA00004141"/>
    </source>
</evidence>
<evidence type="ECO:0000313" key="8">
    <source>
        <dbReference type="Proteomes" id="UP000186817"/>
    </source>
</evidence>
<dbReference type="SMART" id="SM00724">
    <property type="entry name" value="TLC"/>
    <property type="match status" value="1"/>
</dbReference>
<evidence type="ECO:0000256" key="2">
    <source>
        <dbReference type="ARBA" id="ARBA00022692"/>
    </source>
</evidence>
<keyword evidence="2 6" id="KW-0812">Transmembrane</keyword>